<evidence type="ECO:0000313" key="2">
    <source>
        <dbReference type="Proteomes" id="UP001066276"/>
    </source>
</evidence>
<sequence length="86" mass="9614">MRILRMTCYHVVLVIGPSFPISGKIGAPLELVVIAGLQRDSYRFALPLFLLSFPAPLRRRQQLLTPVAGSLQSRRWDRDPNATAAL</sequence>
<reference evidence="1" key="1">
    <citation type="journal article" date="2022" name="bioRxiv">
        <title>Sequencing and chromosome-scale assembly of the giantPleurodeles waltlgenome.</title>
        <authorList>
            <person name="Brown T."/>
            <person name="Elewa A."/>
            <person name="Iarovenko S."/>
            <person name="Subramanian E."/>
            <person name="Araus A.J."/>
            <person name="Petzold A."/>
            <person name="Susuki M."/>
            <person name="Suzuki K.-i.T."/>
            <person name="Hayashi T."/>
            <person name="Toyoda A."/>
            <person name="Oliveira C."/>
            <person name="Osipova E."/>
            <person name="Leigh N.D."/>
            <person name="Simon A."/>
            <person name="Yun M.H."/>
        </authorList>
    </citation>
    <scope>NUCLEOTIDE SEQUENCE</scope>
    <source>
        <strain evidence="1">20211129_DDA</strain>
        <tissue evidence="1">Liver</tissue>
    </source>
</reference>
<accession>A0AAV7WB89</accession>
<dbReference type="Proteomes" id="UP001066276">
    <property type="component" value="Chromosome 1_2"/>
</dbReference>
<protein>
    <submittedName>
        <fullName evidence="1">Uncharacterized protein</fullName>
    </submittedName>
</protein>
<gene>
    <name evidence="1" type="ORF">NDU88_006598</name>
</gene>
<evidence type="ECO:0000313" key="1">
    <source>
        <dbReference type="EMBL" id="KAJ1211237.1"/>
    </source>
</evidence>
<organism evidence="1 2">
    <name type="scientific">Pleurodeles waltl</name>
    <name type="common">Iberian ribbed newt</name>
    <dbReference type="NCBI Taxonomy" id="8319"/>
    <lineage>
        <taxon>Eukaryota</taxon>
        <taxon>Metazoa</taxon>
        <taxon>Chordata</taxon>
        <taxon>Craniata</taxon>
        <taxon>Vertebrata</taxon>
        <taxon>Euteleostomi</taxon>
        <taxon>Amphibia</taxon>
        <taxon>Batrachia</taxon>
        <taxon>Caudata</taxon>
        <taxon>Salamandroidea</taxon>
        <taxon>Salamandridae</taxon>
        <taxon>Pleurodelinae</taxon>
        <taxon>Pleurodeles</taxon>
    </lineage>
</organism>
<comment type="caution">
    <text evidence="1">The sequence shown here is derived from an EMBL/GenBank/DDBJ whole genome shotgun (WGS) entry which is preliminary data.</text>
</comment>
<dbReference type="EMBL" id="JANPWB010000002">
    <property type="protein sequence ID" value="KAJ1211237.1"/>
    <property type="molecule type" value="Genomic_DNA"/>
</dbReference>
<dbReference type="AlphaFoldDB" id="A0AAV7WB89"/>
<proteinExistence type="predicted"/>
<name>A0AAV7WB89_PLEWA</name>
<keyword evidence="2" id="KW-1185">Reference proteome</keyword>